<feature type="transmembrane region" description="Helical" evidence="1">
    <location>
        <begin position="204"/>
        <end position="229"/>
    </location>
</feature>
<name>A0A645GCC9_9ZZZZ</name>
<evidence type="ECO:0000259" key="2">
    <source>
        <dbReference type="Pfam" id="PF00768"/>
    </source>
</evidence>
<gene>
    <name evidence="3" type="ORF">SDC9_171956</name>
</gene>
<dbReference type="SUPFAM" id="SSF56601">
    <property type="entry name" value="beta-lactamase/transpeptidase-like"/>
    <property type="match status" value="1"/>
</dbReference>
<evidence type="ECO:0000256" key="1">
    <source>
        <dbReference type="SAM" id="Phobius"/>
    </source>
</evidence>
<reference evidence="3" key="1">
    <citation type="submission" date="2019-08" db="EMBL/GenBank/DDBJ databases">
        <authorList>
            <person name="Kucharzyk K."/>
            <person name="Murdoch R.W."/>
            <person name="Higgins S."/>
            <person name="Loffler F."/>
        </authorList>
    </citation>
    <scope>NUCLEOTIDE SEQUENCE</scope>
</reference>
<feature type="domain" description="Peptidase S11 D-alanyl-D-alanine carboxypeptidase A N-terminal" evidence="2">
    <location>
        <begin position="29"/>
        <end position="86"/>
    </location>
</feature>
<organism evidence="3">
    <name type="scientific">bioreactor metagenome</name>
    <dbReference type="NCBI Taxonomy" id="1076179"/>
    <lineage>
        <taxon>unclassified sequences</taxon>
        <taxon>metagenomes</taxon>
        <taxon>ecological metagenomes</taxon>
    </lineage>
</organism>
<accession>A0A645GCC9</accession>
<comment type="caution">
    <text evidence="3">The sequence shown here is derived from an EMBL/GenBank/DDBJ whole genome shotgun (WGS) entry which is preliminary data.</text>
</comment>
<dbReference type="AlphaFoldDB" id="A0A645GCC9"/>
<sequence length="237" mass="26470">MILRAAMKNNTFKEVFGAVRYDMAPTNKQSNTRAFSTGNEMLKNSKFKYEYATGGKIGWTNDAGYTMVNTATKDNMDLIGVVLGCDSSDARYEDMQKLFNYGFNNFKTVTLSKELGIGESEIKEGKKVIGNATFYLANDLNVLLPMAQSEDTIAIHIEYRKIDEGENIEGYAVISVDGKDVGEIKLEKEMTLHDLSFSATKLPMIVNIINLISVGILGLFVILKFLVFIRRNTKLPD</sequence>
<evidence type="ECO:0000313" key="3">
    <source>
        <dbReference type="EMBL" id="MPN24557.1"/>
    </source>
</evidence>
<keyword evidence="1" id="KW-0812">Transmembrane</keyword>
<dbReference type="Pfam" id="PF00768">
    <property type="entry name" value="Peptidase_S11"/>
    <property type="match status" value="1"/>
</dbReference>
<protein>
    <recommendedName>
        <fullName evidence="2">Peptidase S11 D-alanyl-D-alanine carboxypeptidase A N-terminal domain-containing protein</fullName>
    </recommendedName>
</protein>
<dbReference type="GO" id="GO:0006508">
    <property type="term" value="P:proteolysis"/>
    <property type="evidence" value="ECO:0007669"/>
    <property type="project" value="InterPro"/>
</dbReference>
<keyword evidence="1" id="KW-1133">Transmembrane helix</keyword>
<dbReference type="GO" id="GO:0009002">
    <property type="term" value="F:serine-type D-Ala-D-Ala carboxypeptidase activity"/>
    <property type="evidence" value="ECO:0007669"/>
    <property type="project" value="InterPro"/>
</dbReference>
<proteinExistence type="predicted"/>
<dbReference type="InterPro" id="IPR012338">
    <property type="entry name" value="Beta-lactam/transpept-like"/>
</dbReference>
<dbReference type="Gene3D" id="3.40.710.10">
    <property type="entry name" value="DD-peptidase/beta-lactamase superfamily"/>
    <property type="match status" value="1"/>
</dbReference>
<dbReference type="InterPro" id="IPR001967">
    <property type="entry name" value="Peptidase_S11_N"/>
</dbReference>
<keyword evidence="1" id="KW-0472">Membrane</keyword>
<dbReference type="EMBL" id="VSSQ01073446">
    <property type="protein sequence ID" value="MPN24557.1"/>
    <property type="molecule type" value="Genomic_DNA"/>
</dbReference>